<evidence type="ECO:0000256" key="3">
    <source>
        <dbReference type="ARBA" id="ARBA00022741"/>
    </source>
</evidence>
<gene>
    <name evidence="6 8" type="primary">tilS</name>
    <name evidence="8" type="ORF">E4Z66_09885</name>
</gene>
<comment type="caution">
    <text evidence="8">The sequence shown here is derived from an EMBL/GenBank/DDBJ whole genome shotgun (WGS) entry which is preliminary data.</text>
</comment>
<comment type="domain">
    <text evidence="6">The N-terminal region contains the highly conserved SGGXDS motif, predicted to be a P-loop motif involved in ATP binding.</text>
</comment>
<dbReference type="PANTHER" id="PTHR43033">
    <property type="entry name" value="TRNA(ILE)-LYSIDINE SYNTHASE-RELATED"/>
    <property type="match status" value="1"/>
</dbReference>
<dbReference type="EMBL" id="SRKY01000002">
    <property type="protein sequence ID" value="THH37492.1"/>
    <property type="molecule type" value="Genomic_DNA"/>
</dbReference>
<name>A0A4S4NDC6_9RHOB</name>
<proteinExistence type="inferred from homology"/>
<dbReference type="HAMAP" id="MF_01161">
    <property type="entry name" value="tRNA_Ile_lys_synt"/>
    <property type="match status" value="1"/>
</dbReference>
<comment type="similarity">
    <text evidence="6">Belongs to the tRNA(Ile)-lysidine synthase family.</text>
</comment>
<comment type="catalytic activity">
    <reaction evidence="5 6">
        <text>cytidine(34) in tRNA(Ile2) + L-lysine + ATP = lysidine(34) in tRNA(Ile2) + AMP + diphosphate + H(+)</text>
        <dbReference type="Rhea" id="RHEA:43744"/>
        <dbReference type="Rhea" id="RHEA-COMP:10625"/>
        <dbReference type="Rhea" id="RHEA-COMP:10670"/>
        <dbReference type="ChEBI" id="CHEBI:15378"/>
        <dbReference type="ChEBI" id="CHEBI:30616"/>
        <dbReference type="ChEBI" id="CHEBI:32551"/>
        <dbReference type="ChEBI" id="CHEBI:33019"/>
        <dbReference type="ChEBI" id="CHEBI:82748"/>
        <dbReference type="ChEBI" id="CHEBI:83665"/>
        <dbReference type="ChEBI" id="CHEBI:456215"/>
        <dbReference type="EC" id="6.3.4.19"/>
    </reaction>
</comment>
<keyword evidence="3 6" id="KW-0547">Nucleotide-binding</keyword>
<dbReference type="GO" id="GO:0006400">
    <property type="term" value="P:tRNA modification"/>
    <property type="evidence" value="ECO:0007669"/>
    <property type="project" value="UniProtKB-UniRule"/>
</dbReference>
<dbReference type="Pfam" id="PF01171">
    <property type="entry name" value="ATP_bind_3"/>
    <property type="match status" value="1"/>
</dbReference>
<accession>A0A4S4NDC6</accession>
<organism evidence="8 9">
    <name type="scientific">Aliishimia ponticola</name>
    <dbReference type="NCBI Taxonomy" id="2499833"/>
    <lineage>
        <taxon>Bacteria</taxon>
        <taxon>Pseudomonadati</taxon>
        <taxon>Pseudomonadota</taxon>
        <taxon>Alphaproteobacteria</taxon>
        <taxon>Rhodobacterales</taxon>
        <taxon>Paracoccaceae</taxon>
        <taxon>Aliishimia</taxon>
    </lineage>
</organism>
<feature type="domain" description="tRNA(Ile)-lysidine/2-thiocytidine synthase N-terminal" evidence="7">
    <location>
        <begin position="13"/>
        <end position="188"/>
    </location>
</feature>
<dbReference type="PANTHER" id="PTHR43033:SF1">
    <property type="entry name" value="TRNA(ILE)-LYSIDINE SYNTHASE-RELATED"/>
    <property type="match status" value="1"/>
</dbReference>
<dbReference type="InterPro" id="IPR011063">
    <property type="entry name" value="TilS/TtcA_N"/>
</dbReference>
<comment type="function">
    <text evidence="6">Ligates lysine onto the cytidine present at position 34 of the AUA codon-specific tRNA(Ile) that contains the anticodon CAU, in an ATP-dependent manner. Cytidine is converted to lysidine, thus changing the amino acid specificity of the tRNA from methionine to isoleucine.</text>
</comment>
<dbReference type="GO" id="GO:0032267">
    <property type="term" value="F:tRNA(Ile)-lysidine synthase activity"/>
    <property type="evidence" value="ECO:0007669"/>
    <property type="project" value="UniProtKB-EC"/>
</dbReference>
<evidence type="ECO:0000313" key="8">
    <source>
        <dbReference type="EMBL" id="THH37492.1"/>
    </source>
</evidence>
<dbReference type="AlphaFoldDB" id="A0A4S4NDC6"/>
<sequence>MGQLLGPDFPDHIALAVSGGGDSMAMLALAQNWAHRWGVAFSVVTVDHGLRPESADEARMVGAFCAQIERPHTVLEWRWDGTGNLQDAARRARLDLIDGWRGPIQTVLMAHTSDDVAETFLLRLARGSGVEGLSAMAPMRRAPQGFHILRPCLGMSRAELRHYARVLQVPWADDPSNEDAKYDRSRARALLDRLDVLGLSRDDILATAGRMRRAAVALNARMMSVAEEVVTERAGALLLDRTGFDRVERDTQLRLLAAACMWVSGAEYRPRASGLEGLLDRLTSGGAGTLIGAQIESRANDYVVFREPAAVRDLRAPVGQLWDRRWAVSAPDALAAAQGLEIRALGDAISDCPDWRETGLPRAAIIASPAIWQGAELVCAPLAMAKADWAARIVTPFATWALSH</sequence>
<dbReference type="CDD" id="cd01992">
    <property type="entry name" value="TilS_N"/>
    <property type="match status" value="1"/>
</dbReference>
<keyword evidence="2 6" id="KW-0819">tRNA processing</keyword>
<protein>
    <recommendedName>
        <fullName evidence="6">tRNA(Ile)-lysidine synthase</fullName>
        <ecNumber evidence="6">6.3.4.19</ecNumber>
    </recommendedName>
    <alternativeName>
        <fullName evidence="6">tRNA(Ile)-2-lysyl-cytidine synthase</fullName>
    </alternativeName>
    <alternativeName>
        <fullName evidence="6">tRNA(Ile)-lysidine synthetase</fullName>
    </alternativeName>
</protein>
<dbReference type="InterPro" id="IPR012795">
    <property type="entry name" value="tRNA_Ile_lys_synt_N"/>
</dbReference>
<keyword evidence="1 6" id="KW-0436">Ligase</keyword>
<evidence type="ECO:0000259" key="7">
    <source>
        <dbReference type="Pfam" id="PF01171"/>
    </source>
</evidence>
<dbReference type="InterPro" id="IPR014729">
    <property type="entry name" value="Rossmann-like_a/b/a_fold"/>
</dbReference>
<keyword evidence="9" id="KW-1185">Reference proteome</keyword>
<evidence type="ECO:0000256" key="5">
    <source>
        <dbReference type="ARBA" id="ARBA00048539"/>
    </source>
</evidence>
<evidence type="ECO:0000313" key="9">
    <source>
        <dbReference type="Proteomes" id="UP000306602"/>
    </source>
</evidence>
<keyword evidence="6" id="KW-0963">Cytoplasm</keyword>
<dbReference type="NCBIfam" id="TIGR02432">
    <property type="entry name" value="lysidine_TilS_N"/>
    <property type="match status" value="1"/>
</dbReference>
<keyword evidence="4 6" id="KW-0067">ATP-binding</keyword>
<dbReference type="GO" id="GO:0005737">
    <property type="term" value="C:cytoplasm"/>
    <property type="evidence" value="ECO:0007669"/>
    <property type="project" value="UniProtKB-SubCell"/>
</dbReference>
<dbReference type="Gene3D" id="3.40.50.620">
    <property type="entry name" value="HUPs"/>
    <property type="match status" value="1"/>
</dbReference>
<evidence type="ECO:0000256" key="6">
    <source>
        <dbReference type="HAMAP-Rule" id="MF_01161"/>
    </source>
</evidence>
<evidence type="ECO:0000256" key="4">
    <source>
        <dbReference type="ARBA" id="ARBA00022840"/>
    </source>
</evidence>
<dbReference type="GO" id="GO:0005524">
    <property type="term" value="F:ATP binding"/>
    <property type="evidence" value="ECO:0007669"/>
    <property type="project" value="UniProtKB-UniRule"/>
</dbReference>
<dbReference type="InterPro" id="IPR012094">
    <property type="entry name" value="tRNA_Ile_lys_synt"/>
</dbReference>
<comment type="subcellular location">
    <subcellularLocation>
        <location evidence="6">Cytoplasm</location>
    </subcellularLocation>
</comment>
<reference evidence="8 9" key="1">
    <citation type="submission" date="2019-04" db="EMBL/GenBank/DDBJ databases">
        <title>Shimia ponticola sp. nov., isolated from seawater.</title>
        <authorList>
            <person name="Kim Y.-O."/>
            <person name="Yoon J.-H."/>
        </authorList>
    </citation>
    <scope>NUCLEOTIDE SEQUENCE [LARGE SCALE GENOMIC DNA]</scope>
    <source>
        <strain evidence="8 9">MYP11</strain>
    </source>
</reference>
<dbReference type="EC" id="6.3.4.19" evidence="6"/>
<evidence type="ECO:0000256" key="1">
    <source>
        <dbReference type="ARBA" id="ARBA00022598"/>
    </source>
</evidence>
<dbReference type="OrthoDB" id="9807403at2"/>
<feature type="binding site" evidence="6">
    <location>
        <begin position="18"/>
        <end position="23"/>
    </location>
    <ligand>
        <name>ATP</name>
        <dbReference type="ChEBI" id="CHEBI:30616"/>
    </ligand>
</feature>
<evidence type="ECO:0000256" key="2">
    <source>
        <dbReference type="ARBA" id="ARBA00022694"/>
    </source>
</evidence>
<dbReference type="SUPFAM" id="SSF52402">
    <property type="entry name" value="Adenine nucleotide alpha hydrolases-like"/>
    <property type="match status" value="1"/>
</dbReference>
<dbReference type="Proteomes" id="UP000306602">
    <property type="component" value="Unassembled WGS sequence"/>
</dbReference>